<comment type="caution">
    <text evidence="2">The sequence shown here is derived from an EMBL/GenBank/DDBJ whole genome shotgun (WGS) entry which is preliminary data.</text>
</comment>
<dbReference type="Pfam" id="PF18454">
    <property type="entry name" value="Mtd_N"/>
    <property type="match status" value="1"/>
</dbReference>
<name>A0A3D9YZW9_9HYPH</name>
<evidence type="ECO:0000313" key="3">
    <source>
        <dbReference type="Proteomes" id="UP000256900"/>
    </source>
</evidence>
<dbReference type="Proteomes" id="UP000256900">
    <property type="component" value="Unassembled WGS sequence"/>
</dbReference>
<feature type="domain" description="Major tropism determinant N-terminal" evidence="1">
    <location>
        <begin position="6"/>
        <end position="41"/>
    </location>
</feature>
<protein>
    <recommendedName>
        <fullName evidence="1">Major tropism determinant N-terminal domain-containing protein</fullName>
    </recommendedName>
</protein>
<keyword evidence="3" id="KW-1185">Reference proteome</keyword>
<organism evidence="2 3">
    <name type="scientific">Methylovirgula ligni</name>
    <dbReference type="NCBI Taxonomy" id="569860"/>
    <lineage>
        <taxon>Bacteria</taxon>
        <taxon>Pseudomonadati</taxon>
        <taxon>Pseudomonadota</taxon>
        <taxon>Alphaproteobacteria</taxon>
        <taxon>Hyphomicrobiales</taxon>
        <taxon>Beijerinckiaceae</taxon>
        <taxon>Methylovirgula</taxon>
    </lineage>
</organism>
<proteinExistence type="predicted"/>
<sequence length="367" mass="36584">MSEQLQLRRGTAAQVAAFTGAQGEVVVDTTNNRPVVQDGTTAGGFAAAKLAEIVPAGGNGQLAALGIGTAVDPGNPLSVAADNILFNDVPTASGGTGDVRVKINKAAATNTASFLYQDAFSGRAEIGLCGDDNFHFKVSPDGSTWYDALDIASSSGVVTASFGLVAASAIFNATGTPLAMPSGCLLYTAASGPNLCIVESYGGASAPTPAYVGRGARGTAASPSSTQAGDTLLAFGGRGYGATGFSASNRMKINFIASQNWTDAAQGSYINFQVTANGTTILAEAARFDQSGYLGVGTTTPQCSVDVNGLVRTAAYTVATLPAASASLAGARALVTDAASPVFLATLTGGGATKCPVFCDGSAWRAG</sequence>
<accession>A0A3D9YZW9</accession>
<dbReference type="AlphaFoldDB" id="A0A3D9YZW9"/>
<reference evidence="2 3" key="1">
    <citation type="submission" date="2018-08" db="EMBL/GenBank/DDBJ databases">
        <title>Genomic Encyclopedia of Type Strains, Phase IV (KMG-IV): sequencing the most valuable type-strain genomes for metagenomic binning, comparative biology and taxonomic classification.</title>
        <authorList>
            <person name="Goeker M."/>
        </authorList>
    </citation>
    <scope>NUCLEOTIDE SEQUENCE [LARGE SCALE GENOMIC DNA]</scope>
    <source>
        <strain evidence="2 3">BW863</strain>
    </source>
</reference>
<evidence type="ECO:0000313" key="2">
    <source>
        <dbReference type="EMBL" id="REF86432.1"/>
    </source>
</evidence>
<dbReference type="EMBL" id="QUMO01000003">
    <property type="protein sequence ID" value="REF86432.1"/>
    <property type="molecule type" value="Genomic_DNA"/>
</dbReference>
<gene>
    <name evidence="2" type="ORF">DES32_2484</name>
</gene>
<dbReference type="Gene3D" id="2.10.10.30">
    <property type="match status" value="1"/>
</dbReference>
<dbReference type="RefSeq" id="WP_115836971.1">
    <property type="nucleotide sequence ID" value="NZ_CP025086.1"/>
</dbReference>
<dbReference type="InterPro" id="IPR041352">
    <property type="entry name" value="Mtd_N"/>
</dbReference>
<evidence type="ECO:0000259" key="1">
    <source>
        <dbReference type="Pfam" id="PF18454"/>
    </source>
</evidence>
<dbReference type="OrthoDB" id="564699at2"/>